<dbReference type="GO" id="GO:0046872">
    <property type="term" value="F:metal ion binding"/>
    <property type="evidence" value="ECO:0007669"/>
    <property type="project" value="UniProtKB-KW"/>
</dbReference>
<evidence type="ECO:0000313" key="5">
    <source>
        <dbReference type="Proteomes" id="UP000516160"/>
    </source>
</evidence>
<dbReference type="SUPFAM" id="SSF56300">
    <property type="entry name" value="Metallo-dependent phosphatases"/>
    <property type="match status" value="1"/>
</dbReference>
<gene>
    <name evidence="4" type="ORF">HYG86_02330</name>
</gene>
<dbReference type="NCBIfam" id="TIGR00040">
    <property type="entry name" value="yfcE"/>
    <property type="match status" value="1"/>
</dbReference>
<accession>A0A7G9W4R1</accession>
<dbReference type="EC" id="3.1.4.-" evidence="2"/>
<reference evidence="4 5" key="1">
    <citation type="submission" date="2020-07" db="EMBL/GenBank/DDBJ databases">
        <title>Alkalicella. sp. LB2 genome.</title>
        <authorList>
            <person name="Postec A."/>
            <person name="Quemeneur M."/>
        </authorList>
    </citation>
    <scope>NUCLEOTIDE SEQUENCE [LARGE SCALE GENOMIC DNA]</scope>
    <source>
        <strain evidence="4 5">LB2</strain>
    </source>
</reference>
<evidence type="ECO:0000256" key="1">
    <source>
        <dbReference type="ARBA" id="ARBA00008950"/>
    </source>
</evidence>
<dbReference type="InterPro" id="IPR029052">
    <property type="entry name" value="Metallo-depent_PP-like"/>
</dbReference>
<proteinExistence type="inferred from homology"/>
<evidence type="ECO:0000256" key="2">
    <source>
        <dbReference type="RuleBase" id="RU362039"/>
    </source>
</evidence>
<organism evidence="4 5">
    <name type="scientific">Alkalicella caledoniensis</name>
    <dbReference type="NCBI Taxonomy" id="2731377"/>
    <lineage>
        <taxon>Bacteria</taxon>
        <taxon>Bacillati</taxon>
        <taxon>Bacillota</taxon>
        <taxon>Clostridia</taxon>
        <taxon>Eubacteriales</taxon>
        <taxon>Proteinivoracaceae</taxon>
        <taxon>Alkalicella</taxon>
    </lineage>
</organism>
<dbReference type="InterPro" id="IPR000979">
    <property type="entry name" value="Phosphodiesterase_MJ0936/Vps29"/>
</dbReference>
<dbReference type="AlphaFoldDB" id="A0A7G9W4R1"/>
<evidence type="ECO:0000313" key="4">
    <source>
        <dbReference type="EMBL" id="QNO13673.1"/>
    </source>
</evidence>
<dbReference type="Gene3D" id="3.60.21.10">
    <property type="match status" value="1"/>
</dbReference>
<dbReference type="EMBL" id="CP058559">
    <property type="protein sequence ID" value="QNO13673.1"/>
    <property type="molecule type" value="Genomic_DNA"/>
</dbReference>
<keyword evidence="5" id="KW-1185">Reference proteome</keyword>
<dbReference type="RefSeq" id="WP_213167340.1">
    <property type="nucleotide sequence ID" value="NZ_CP058559.1"/>
</dbReference>
<comment type="similarity">
    <text evidence="1 2">Belongs to the metallophosphoesterase superfamily. YfcE family.</text>
</comment>
<dbReference type="Proteomes" id="UP000516160">
    <property type="component" value="Chromosome"/>
</dbReference>
<keyword evidence="2" id="KW-0479">Metal-binding</keyword>
<dbReference type="InterPro" id="IPR024654">
    <property type="entry name" value="Calcineurin-like_PHP_lpxH"/>
</dbReference>
<dbReference type="GO" id="GO:0016787">
    <property type="term" value="F:hydrolase activity"/>
    <property type="evidence" value="ECO:0007669"/>
    <property type="project" value="UniProtKB-UniRule"/>
</dbReference>
<sequence length="157" mass="17641">MRIAVISDTHGYRSTINKLVEIVKKYDLLLHLGDNIRDFYDIKKLSGVDGYAVVGNTDIGSKGEETLHVEIEGKKIMLTHGHKFDVKWNVDNLSYYCEEHGIDLALFGHSHVNSINEVNRTLYVNPGSPVLPRGGSKPSYASVEIKDNKIYVEIINL</sequence>
<comment type="cofactor">
    <cofactor evidence="2">
        <name>a divalent metal cation</name>
        <dbReference type="ChEBI" id="CHEBI:60240"/>
    </cofactor>
</comment>
<feature type="domain" description="Calcineurin-like phosphoesterase" evidence="3">
    <location>
        <begin position="1"/>
        <end position="147"/>
    </location>
</feature>
<dbReference type="PANTHER" id="PTHR11124">
    <property type="entry name" value="VACUOLAR SORTING PROTEIN VPS29"/>
    <property type="match status" value="1"/>
</dbReference>
<protein>
    <recommendedName>
        <fullName evidence="2">Phosphoesterase</fullName>
        <ecNumber evidence="2">3.1.4.-</ecNumber>
    </recommendedName>
</protein>
<dbReference type="Pfam" id="PF12850">
    <property type="entry name" value="Metallophos_2"/>
    <property type="match status" value="1"/>
</dbReference>
<evidence type="ECO:0000259" key="3">
    <source>
        <dbReference type="Pfam" id="PF12850"/>
    </source>
</evidence>
<dbReference type="KEGG" id="acae:HYG86_02330"/>
<name>A0A7G9W4R1_ALKCA</name>